<dbReference type="InterPro" id="IPR036259">
    <property type="entry name" value="MFS_trans_sf"/>
</dbReference>
<feature type="region of interest" description="Disordered" evidence="6">
    <location>
        <begin position="154"/>
        <end position="173"/>
    </location>
</feature>
<keyword evidence="4 7" id="KW-1133">Transmembrane helix</keyword>
<dbReference type="PROSITE" id="PS50850">
    <property type="entry name" value="MFS"/>
    <property type="match status" value="1"/>
</dbReference>
<comment type="caution">
    <text evidence="9">The sequence shown here is derived from an EMBL/GenBank/DDBJ whole genome shotgun (WGS) entry which is preliminary data.</text>
</comment>
<keyword evidence="2" id="KW-0813">Transport</keyword>
<evidence type="ECO:0000259" key="8">
    <source>
        <dbReference type="PROSITE" id="PS50850"/>
    </source>
</evidence>
<proteinExistence type="predicted"/>
<dbReference type="PANTHER" id="PTHR23502">
    <property type="entry name" value="MAJOR FACILITATOR SUPERFAMILY"/>
    <property type="match status" value="1"/>
</dbReference>
<dbReference type="InterPro" id="IPR020846">
    <property type="entry name" value="MFS_dom"/>
</dbReference>
<dbReference type="GeneID" id="75832519"/>
<evidence type="ECO:0000313" key="10">
    <source>
        <dbReference type="Proteomes" id="UP001055219"/>
    </source>
</evidence>
<evidence type="ECO:0000256" key="4">
    <source>
        <dbReference type="ARBA" id="ARBA00022989"/>
    </source>
</evidence>
<feature type="transmembrane region" description="Helical" evidence="7">
    <location>
        <begin position="44"/>
        <end position="67"/>
    </location>
</feature>
<dbReference type="PANTHER" id="PTHR23502:SF51">
    <property type="entry name" value="QUINIDINE RESISTANCE PROTEIN 1-RELATED"/>
    <property type="match status" value="1"/>
</dbReference>
<feature type="transmembrane region" description="Helical" evidence="7">
    <location>
        <begin position="21"/>
        <end position="38"/>
    </location>
</feature>
<dbReference type="RefSeq" id="XP_051366558.1">
    <property type="nucleotide sequence ID" value="XM_051503081.1"/>
</dbReference>
<keyword evidence="3 7" id="KW-0812">Transmembrane</keyword>
<dbReference type="EMBL" id="JAGIXG020000001">
    <property type="protein sequence ID" value="KAI6785702.1"/>
    <property type="molecule type" value="Genomic_DNA"/>
</dbReference>
<dbReference type="OrthoDB" id="440553at2759"/>
<reference evidence="9" key="2">
    <citation type="submission" date="2022-07" db="EMBL/GenBank/DDBJ databases">
        <authorList>
            <person name="Goncalves M.F.M."/>
            <person name="Hilario S."/>
            <person name="Van De Peer Y."/>
            <person name="Esteves A.C."/>
            <person name="Alves A."/>
        </authorList>
    </citation>
    <scope>NUCLEOTIDE SEQUENCE</scope>
    <source>
        <strain evidence="9">MUM 19.33</strain>
    </source>
</reference>
<name>A0A9Q0BH49_9HYPO</name>
<protein>
    <recommendedName>
        <fullName evidence="8">Major facilitator superfamily (MFS) profile domain-containing protein</fullName>
    </recommendedName>
</protein>
<dbReference type="GO" id="GO:0005886">
    <property type="term" value="C:plasma membrane"/>
    <property type="evidence" value="ECO:0007669"/>
    <property type="project" value="TreeGrafter"/>
</dbReference>
<feature type="transmembrane region" description="Helical" evidence="7">
    <location>
        <begin position="228"/>
        <end position="252"/>
    </location>
</feature>
<evidence type="ECO:0000256" key="5">
    <source>
        <dbReference type="ARBA" id="ARBA00023136"/>
    </source>
</evidence>
<evidence type="ECO:0000256" key="3">
    <source>
        <dbReference type="ARBA" id="ARBA00022692"/>
    </source>
</evidence>
<feature type="compositionally biased region" description="Polar residues" evidence="6">
    <location>
        <begin position="154"/>
        <end position="168"/>
    </location>
</feature>
<sequence length="418" mass="46042">MQAIAPLFFGDLSDQIGRRPVYMMTFSIYIGANVGLALQNNYAALMVLGAMQSTGSSATVAIGSAVIGDLTTSADRGRYMAAVQASVQFAPALAPVIGGLLSQYLRWRSTFGFLVILTGLFLLTARKVVGNGSVPPPRMSNSLISARLHRKRAASNTNPESSPRQQTAGPAKLPRKIPIPNIWAAVRIVFEKDVGPLMIFMSLFVMANYAMIFPLQDDVRRRYDFNDVQVGLCFIPFAIGSVLGTLVMGRVLSWHYNRVAKRIGVSPDRRKGDDVRNFPIEKARLDIIWPCLALILAAIASWGWVIDAGTILAAPLVVLFFAGFGLAGLITILLTLMIDLYPMNPGRVSSCFNLTRASYSAVSTAVVLYMIDAWGYDWTYVSMASIVLAASPVIWMVRTRGPKWREERYQRFQSRQQE</sequence>
<evidence type="ECO:0000256" key="2">
    <source>
        <dbReference type="ARBA" id="ARBA00022448"/>
    </source>
</evidence>
<gene>
    <name evidence="9" type="ORF">J7T54_006036</name>
</gene>
<evidence type="ECO:0000313" key="9">
    <source>
        <dbReference type="EMBL" id="KAI6785702.1"/>
    </source>
</evidence>
<accession>A0A9Q0BH49</accession>
<dbReference type="Proteomes" id="UP001055219">
    <property type="component" value="Unassembled WGS sequence"/>
</dbReference>
<dbReference type="SUPFAM" id="SSF103473">
    <property type="entry name" value="MFS general substrate transporter"/>
    <property type="match status" value="1"/>
</dbReference>
<feature type="transmembrane region" description="Helical" evidence="7">
    <location>
        <begin position="197"/>
        <end position="216"/>
    </location>
</feature>
<keyword evidence="10" id="KW-1185">Reference proteome</keyword>
<comment type="subcellular location">
    <subcellularLocation>
        <location evidence="1">Membrane</location>
        <topology evidence="1">Multi-pass membrane protein</topology>
    </subcellularLocation>
</comment>
<keyword evidence="5 7" id="KW-0472">Membrane</keyword>
<dbReference type="InterPro" id="IPR011701">
    <property type="entry name" value="MFS"/>
</dbReference>
<dbReference type="AlphaFoldDB" id="A0A9Q0BH49"/>
<evidence type="ECO:0000256" key="1">
    <source>
        <dbReference type="ARBA" id="ARBA00004141"/>
    </source>
</evidence>
<dbReference type="Gene3D" id="1.20.1720.10">
    <property type="entry name" value="Multidrug resistance protein D"/>
    <property type="match status" value="1"/>
</dbReference>
<feature type="transmembrane region" description="Helical" evidence="7">
    <location>
        <begin position="357"/>
        <end position="374"/>
    </location>
</feature>
<feature type="transmembrane region" description="Helical" evidence="7">
    <location>
        <begin position="380"/>
        <end position="398"/>
    </location>
</feature>
<feature type="transmembrane region" description="Helical" evidence="7">
    <location>
        <begin position="111"/>
        <end position="129"/>
    </location>
</feature>
<feature type="domain" description="Major facilitator superfamily (MFS) profile" evidence="8">
    <location>
        <begin position="1"/>
        <end position="402"/>
    </location>
</feature>
<evidence type="ECO:0000256" key="7">
    <source>
        <dbReference type="SAM" id="Phobius"/>
    </source>
</evidence>
<feature type="transmembrane region" description="Helical" evidence="7">
    <location>
        <begin position="312"/>
        <end position="336"/>
    </location>
</feature>
<organism evidence="9 10">
    <name type="scientific">Emericellopsis cladophorae</name>
    <dbReference type="NCBI Taxonomy" id="2686198"/>
    <lineage>
        <taxon>Eukaryota</taxon>
        <taxon>Fungi</taxon>
        <taxon>Dikarya</taxon>
        <taxon>Ascomycota</taxon>
        <taxon>Pezizomycotina</taxon>
        <taxon>Sordariomycetes</taxon>
        <taxon>Hypocreomycetidae</taxon>
        <taxon>Hypocreales</taxon>
        <taxon>Bionectriaceae</taxon>
        <taxon>Emericellopsis</taxon>
    </lineage>
</organism>
<feature type="transmembrane region" description="Helical" evidence="7">
    <location>
        <begin position="287"/>
        <end position="306"/>
    </location>
</feature>
<dbReference type="GO" id="GO:0022857">
    <property type="term" value="F:transmembrane transporter activity"/>
    <property type="evidence" value="ECO:0007669"/>
    <property type="project" value="InterPro"/>
</dbReference>
<evidence type="ECO:0000256" key="6">
    <source>
        <dbReference type="SAM" id="MobiDB-lite"/>
    </source>
</evidence>
<dbReference type="Pfam" id="PF07690">
    <property type="entry name" value="MFS_1"/>
    <property type="match status" value="1"/>
</dbReference>
<dbReference type="Gene3D" id="1.20.1250.20">
    <property type="entry name" value="MFS general substrate transporter like domains"/>
    <property type="match status" value="1"/>
</dbReference>
<reference evidence="9" key="1">
    <citation type="journal article" date="2021" name="J Fungi (Basel)">
        <title>Genomic and Metabolomic Analyses of the Marine Fungus Emericellopsis cladophorae: Insights into Saltwater Adaptability Mechanisms and Its Biosynthetic Potential.</title>
        <authorList>
            <person name="Goncalves M.F.M."/>
            <person name="Hilario S."/>
            <person name="Van de Peer Y."/>
            <person name="Esteves A.C."/>
            <person name="Alves A."/>
        </authorList>
    </citation>
    <scope>NUCLEOTIDE SEQUENCE</scope>
    <source>
        <strain evidence="9">MUM 19.33</strain>
    </source>
</reference>